<accession>A0ACC1AN38</accession>
<comment type="caution">
    <text evidence="1">The sequence shown here is derived from an EMBL/GenBank/DDBJ whole genome shotgun (WGS) entry which is preliminary data.</text>
</comment>
<reference evidence="2" key="1">
    <citation type="journal article" date="2023" name="G3 (Bethesda)">
        <title>Genome assembly and association tests identify interacting loci associated with vigor, precocity, and sex in interspecific pistachio rootstocks.</title>
        <authorList>
            <person name="Palmer W."/>
            <person name="Jacygrad E."/>
            <person name="Sagayaradj S."/>
            <person name="Cavanaugh K."/>
            <person name="Han R."/>
            <person name="Bertier L."/>
            <person name="Beede B."/>
            <person name="Kafkas S."/>
            <person name="Golino D."/>
            <person name="Preece J."/>
            <person name="Michelmore R."/>
        </authorList>
    </citation>
    <scope>NUCLEOTIDE SEQUENCE [LARGE SCALE GENOMIC DNA]</scope>
</reference>
<sequence length="83" mass="8613">MPVQLSEQEKRNSRAERFGTATKTSAPEVSKTSEELKRKARAERFGLPVPTSAGTPSSSLSQVNGQGNIEPKAAIAGNAGGGT</sequence>
<protein>
    <submittedName>
        <fullName evidence="1">Uncharacterized protein</fullName>
    </submittedName>
</protein>
<gene>
    <name evidence="1" type="ORF">Patl1_31986</name>
</gene>
<dbReference type="EMBL" id="CM047905">
    <property type="protein sequence ID" value="KAJ0088114.1"/>
    <property type="molecule type" value="Genomic_DNA"/>
</dbReference>
<evidence type="ECO:0000313" key="2">
    <source>
        <dbReference type="Proteomes" id="UP001164250"/>
    </source>
</evidence>
<keyword evidence="2" id="KW-1185">Reference proteome</keyword>
<proteinExistence type="predicted"/>
<organism evidence="1 2">
    <name type="scientific">Pistacia atlantica</name>
    <dbReference type="NCBI Taxonomy" id="434234"/>
    <lineage>
        <taxon>Eukaryota</taxon>
        <taxon>Viridiplantae</taxon>
        <taxon>Streptophyta</taxon>
        <taxon>Embryophyta</taxon>
        <taxon>Tracheophyta</taxon>
        <taxon>Spermatophyta</taxon>
        <taxon>Magnoliopsida</taxon>
        <taxon>eudicotyledons</taxon>
        <taxon>Gunneridae</taxon>
        <taxon>Pentapetalae</taxon>
        <taxon>rosids</taxon>
        <taxon>malvids</taxon>
        <taxon>Sapindales</taxon>
        <taxon>Anacardiaceae</taxon>
        <taxon>Pistacia</taxon>
    </lineage>
</organism>
<name>A0ACC1AN38_9ROSI</name>
<dbReference type="Proteomes" id="UP001164250">
    <property type="component" value="Chromosome 9"/>
</dbReference>
<evidence type="ECO:0000313" key="1">
    <source>
        <dbReference type="EMBL" id="KAJ0088114.1"/>
    </source>
</evidence>